<dbReference type="GO" id="GO:0009279">
    <property type="term" value="C:cell outer membrane"/>
    <property type="evidence" value="ECO:0007669"/>
    <property type="project" value="UniProtKB-SubCell"/>
</dbReference>
<dbReference type="STRING" id="536979.SAMN04488055_4447"/>
<dbReference type="InterPro" id="IPR023997">
    <property type="entry name" value="TonB-dep_OMP_SusC/RagA_CS"/>
</dbReference>
<evidence type="ECO:0000256" key="2">
    <source>
        <dbReference type="ARBA" id="ARBA00022448"/>
    </source>
</evidence>
<evidence type="ECO:0000259" key="11">
    <source>
        <dbReference type="Pfam" id="PF07715"/>
    </source>
</evidence>
<evidence type="ECO:0000259" key="10">
    <source>
        <dbReference type="Pfam" id="PF00593"/>
    </source>
</evidence>
<comment type="similarity">
    <text evidence="8 9">Belongs to the TonB-dependent receptor family.</text>
</comment>
<dbReference type="Pfam" id="PF00593">
    <property type="entry name" value="TonB_dep_Rec_b-barrel"/>
    <property type="match status" value="1"/>
</dbReference>
<dbReference type="RefSeq" id="WP_200798350.1">
    <property type="nucleotide sequence ID" value="NZ_FSRA01000002.1"/>
</dbReference>
<name>A0A1N6JU45_9BACT</name>
<feature type="domain" description="TonB-dependent receptor-like beta-barrel" evidence="10">
    <location>
        <begin position="538"/>
        <end position="1130"/>
    </location>
</feature>
<evidence type="ECO:0000256" key="3">
    <source>
        <dbReference type="ARBA" id="ARBA00022452"/>
    </source>
</evidence>
<feature type="domain" description="TonB-dependent receptor plug" evidence="11">
    <location>
        <begin position="213"/>
        <end position="324"/>
    </location>
</feature>
<dbReference type="InterPro" id="IPR000531">
    <property type="entry name" value="Beta-barrel_TonB"/>
</dbReference>
<reference evidence="12 13" key="1">
    <citation type="submission" date="2016-11" db="EMBL/GenBank/DDBJ databases">
        <authorList>
            <person name="Jaros S."/>
            <person name="Januszkiewicz K."/>
            <person name="Wedrychowicz H."/>
        </authorList>
    </citation>
    <scope>NUCLEOTIDE SEQUENCE [LARGE SCALE GENOMIC DNA]</scope>
    <source>
        <strain evidence="12 13">DSM 24787</strain>
    </source>
</reference>
<dbReference type="EMBL" id="FSRA01000002">
    <property type="protein sequence ID" value="SIO47888.1"/>
    <property type="molecule type" value="Genomic_DNA"/>
</dbReference>
<dbReference type="InterPro" id="IPR037066">
    <property type="entry name" value="Plug_dom_sf"/>
</dbReference>
<protein>
    <submittedName>
        <fullName evidence="12">TonB-linked outer membrane protein, SusC/RagA family</fullName>
    </submittedName>
</protein>
<evidence type="ECO:0000256" key="6">
    <source>
        <dbReference type="ARBA" id="ARBA00023136"/>
    </source>
</evidence>
<keyword evidence="6 8" id="KW-0472">Membrane</keyword>
<accession>A0A1N6JU45</accession>
<dbReference type="Gene3D" id="2.40.170.20">
    <property type="entry name" value="TonB-dependent receptor, beta-barrel domain"/>
    <property type="match status" value="1"/>
</dbReference>
<keyword evidence="7 8" id="KW-0998">Cell outer membrane</keyword>
<comment type="subcellular location">
    <subcellularLocation>
        <location evidence="1 8">Cell outer membrane</location>
        <topology evidence="1 8">Multi-pass membrane protein</topology>
    </subcellularLocation>
</comment>
<evidence type="ECO:0000313" key="12">
    <source>
        <dbReference type="EMBL" id="SIO47888.1"/>
    </source>
</evidence>
<evidence type="ECO:0000313" key="13">
    <source>
        <dbReference type="Proteomes" id="UP000185003"/>
    </source>
</evidence>
<gene>
    <name evidence="12" type="ORF">SAMN04488055_4447</name>
</gene>
<dbReference type="NCBIfam" id="TIGR04057">
    <property type="entry name" value="SusC_RagA_signa"/>
    <property type="match status" value="1"/>
</dbReference>
<evidence type="ECO:0000256" key="4">
    <source>
        <dbReference type="ARBA" id="ARBA00022692"/>
    </source>
</evidence>
<dbReference type="Gene3D" id="2.170.130.10">
    <property type="entry name" value="TonB-dependent receptor, plug domain"/>
    <property type="match status" value="1"/>
</dbReference>
<dbReference type="Pfam" id="PF13715">
    <property type="entry name" value="CarbopepD_reg_2"/>
    <property type="match status" value="1"/>
</dbReference>
<evidence type="ECO:0000256" key="8">
    <source>
        <dbReference type="PROSITE-ProRule" id="PRU01360"/>
    </source>
</evidence>
<evidence type="ECO:0000256" key="5">
    <source>
        <dbReference type="ARBA" id="ARBA00023077"/>
    </source>
</evidence>
<dbReference type="NCBIfam" id="TIGR04056">
    <property type="entry name" value="OMP_RagA_SusC"/>
    <property type="match status" value="1"/>
</dbReference>
<keyword evidence="2 8" id="KW-0813">Transport</keyword>
<dbReference type="Pfam" id="PF07715">
    <property type="entry name" value="Plug"/>
    <property type="match status" value="1"/>
</dbReference>
<keyword evidence="3 8" id="KW-1134">Transmembrane beta strand</keyword>
<dbReference type="PROSITE" id="PS52016">
    <property type="entry name" value="TONB_DEPENDENT_REC_3"/>
    <property type="match status" value="1"/>
</dbReference>
<dbReference type="InterPro" id="IPR012910">
    <property type="entry name" value="Plug_dom"/>
</dbReference>
<dbReference type="SUPFAM" id="SSF49464">
    <property type="entry name" value="Carboxypeptidase regulatory domain-like"/>
    <property type="match status" value="1"/>
</dbReference>
<dbReference type="Proteomes" id="UP000185003">
    <property type="component" value="Unassembled WGS sequence"/>
</dbReference>
<sequence length="1174" mass="130671">MRLSLSTIICMLVSFQLLWAVSGKGQALEEKKITMEVTDATLEKALTQVEKLSGFRIAFASELVERSGRVSLQYATRSVGATLSALLKPAGLGYKLTDNTIMIVARHEQPAELTPSMVADSVVTLKGKVTDESGVPMPGVSVRIQNTTKGVYTDADGVFTLAANRGQVVIFSSIGAIQQEVVVGKATVINVILKSDNRKLDDVVIVGYGTQKKANLTGAVTSVDINKTLNSRPISDIGRGLQGTVPGLTITSASGDLGRNPAIRLRGMAGSLNTGAAGAQPLILVDNVEMPNLQMINPQDIESISVLKDAASTSIYGARAAWGVILITTKSGKTGAPARVNYSNNFSWSQPTTMPKIAGAAAGAEAMFAAYLRQEPNKAFFGTLGMGFDREGIEKMKQWEKDFGGKELGDSMVMGRDFEIKNGLLYFYRPWDVGKKYMKDWTMMQKHDLSFSGGGEKTTYNLSLGYLNQSGVLKFKTDKFQRYNATLSVNSAVKDWLDVRGKIMMNQSKFETPMSYSGAQLGPWYYLYRWPVIYPYGTYKGKPFRSALTEVQQANMDETKSTFNRVQIGGTLKPLKDLTIDVDYTYSATNTHFRTVGGPTAGINFWANPTQLQYFDNYQDVSWDRVRYVSSWNDWNTGRAFATYKKDFSDHHFKVIAGMDVDLYKYTSQTSERRTLIDPNLGEIPLATGDQFAGGGRDQWATNGYFARINYDYKNKFLFEINGRYDGSSRFPKNDLYGFFPSASAGYVITEEKFMDFAKPILSFFKLRASYGSLGNQNVGDYQFIPTMSTPLSGWLIGNTNQVTVSTPQLVSRSLTWETVTTTDFGVDARFFNNALGITFDWYNRTTSNMLSGGVTLPSSFGGNTPKRNFGEMQTKGWELAIDYNHSFDNGLRFNVLATLTDFKETITHYAGSKLLANNYEGKTIGEIWGYQTDRLFQESDFTKQNGVWVPKQGIADQTVLGGTQPWFYFQPGDVKYVDRNGDGKVTPGASSLDDFGDMMVIGNSTPRYQYGIRLGADWKGIDFSVFIQGVGKRELWPSGPLFIPGFGTDSWYDHHLDYWTPTNTGAYYPQPTFTAGSNVTRNFQRQSRYLLDMSYTRLKNISLGYTLPVNLSNRAHIKQARIYVSGENLFTWDNLQIPLDPEIDYTPEQTDPTAFGRTYPFRKEISFGLQLTF</sequence>
<evidence type="ECO:0000256" key="9">
    <source>
        <dbReference type="RuleBase" id="RU003357"/>
    </source>
</evidence>
<dbReference type="InterPro" id="IPR036942">
    <property type="entry name" value="Beta-barrel_TonB_sf"/>
</dbReference>
<dbReference type="AlphaFoldDB" id="A0A1N6JU45"/>
<organism evidence="12 13">
    <name type="scientific">Chitinophaga niabensis</name>
    <dbReference type="NCBI Taxonomy" id="536979"/>
    <lineage>
        <taxon>Bacteria</taxon>
        <taxon>Pseudomonadati</taxon>
        <taxon>Bacteroidota</taxon>
        <taxon>Chitinophagia</taxon>
        <taxon>Chitinophagales</taxon>
        <taxon>Chitinophagaceae</taxon>
        <taxon>Chitinophaga</taxon>
    </lineage>
</organism>
<proteinExistence type="inferred from homology"/>
<keyword evidence="4 8" id="KW-0812">Transmembrane</keyword>
<evidence type="ECO:0000256" key="1">
    <source>
        <dbReference type="ARBA" id="ARBA00004571"/>
    </source>
</evidence>
<dbReference type="SUPFAM" id="SSF56935">
    <property type="entry name" value="Porins"/>
    <property type="match status" value="1"/>
</dbReference>
<evidence type="ECO:0000256" key="7">
    <source>
        <dbReference type="ARBA" id="ARBA00023237"/>
    </source>
</evidence>
<dbReference type="InterPro" id="IPR023996">
    <property type="entry name" value="TonB-dep_OMP_SusC/RagA"/>
</dbReference>
<dbReference type="InterPro" id="IPR039426">
    <property type="entry name" value="TonB-dep_rcpt-like"/>
</dbReference>
<keyword evidence="5 9" id="KW-0798">TonB box</keyword>
<dbReference type="InterPro" id="IPR008969">
    <property type="entry name" value="CarboxyPept-like_regulatory"/>
</dbReference>
<dbReference type="Gene3D" id="3.55.50.30">
    <property type="match status" value="1"/>
</dbReference>
<keyword evidence="13" id="KW-1185">Reference proteome</keyword>
<dbReference type="Gene3D" id="2.60.40.1120">
    <property type="entry name" value="Carboxypeptidase-like, regulatory domain"/>
    <property type="match status" value="1"/>
</dbReference>